<dbReference type="Gene3D" id="3.40.20.10">
    <property type="entry name" value="Severin"/>
    <property type="match status" value="1"/>
</dbReference>
<dbReference type="SUPFAM" id="SSF81995">
    <property type="entry name" value="beta-sandwich domain of Sec23/24"/>
    <property type="match status" value="1"/>
</dbReference>
<keyword evidence="23" id="KW-1185">Reference proteome</keyword>
<evidence type="ECO:0000256" key="7">
    <source>
        <dbReference type="ARBA" id="ARBA00022448"/>
    </source>
</evidence>
<evidence type="ECO:0000256" key="12">
    <source>
        <dbReference type="ARBA" id="ARBA00023034"/>
    </source>
</evidence>
<comment type="function">
    <text evidence="15">Component of the coat protein complex II (COPII) which promotes the formation of transport vesicles from the endoplasmic reticulum (ER). The coat has two main functions, the physical deformation of the endoplasmic reticulum membrane into vesicles and the selection of cargo molecules.</text>
</comment>
<dbReference type="CDD" id="cd01479">
    <property type="entry name" value="Sec24-like"/>
    <property type="match status" value="1"/>
</dbReference>
<feature type="domain" description="Zinc finger Sec23/Sec24-type" evidence="18">
    <location>
        <begin position="274"/>
        <end position="311"/>
    </location>
</feature>
<feature type="domain" description="Sec23/Sec24 helical" evidence="20">
    <location>
        <begin position="689"/>
        <end position="791"/>
    </location>
</feature>
<evidence type="ECO:0000313" key="22">
    <source>
        <dbReference type="EMBL" id="KAF2232363.1"/>
    </source>
</evidence>
<dbReference type="GO" id="GO:0008270">
    <property type="term" value="F:zinc ion binding"/>
    <property type="evidence" value="ECO:0007669"/>
    <property type="project" value="InterPro"/>
</dbReference>
<feature type="region of interest" description="Disordered" evidence="16">
    <location>
        <begin position="1"/>
        <end position="157"/>
    </location>
</feature>
<feature type="domain" description="Gelsolin-like" evidence="17">
    <location>
        <begin position="818"/>
        <end position="889"/>
    </location>
</feature>
<dbReference type="GO" id="GO:0006886">
    <property type="term" value="P:intracellular protein transport"/>
    <property type="evidence" value="ECO:0007669"/>
    <property type="project" value="InterPro"/>
</dbReference>
<dbReference type="Pfam" id="PF00626">
    <property type="entry name" value="Gelsolin"/>
    <property type="match status" value="1"/>
</dbReference>
<dbReference type="GO" id="GO:0005789">
    <property type="term" value="C:endoplasmic reticulum membrane"/>
    <property type="evidence" value="ECO:0007669"/>
    <property type="project" value="UniProtKB-SubCell"/>
</dbReference>
<dbReference type="InterPro" id="IPR036174">
    <property type="entry name" value="Znf_Sec23_Sec24_sf"/>
</dbReference>
<dbReference type="InterPro" id="IPR006895">
    <property type="entry name" value="Znf_Sec23_Sec24"/>
</dbReference>
<protein>
    <recommendedName>
        <fullName evidence="6">Protein transport protein SEC24</fullName>
    </recommendedName>
    <alternativeName>
        <fullName evidence="5">Protein transport protein sec24</fullName>
    </alternativeName>
</protein>
<feature type="compositionally biased region" description="Low complexity" evidence="16">
    <location>
        <begin position="66"/>
        <end position="76"/>
    </location>
</feature>
<evidence type="ECO:0000256" key="1">
    <source>
        <dbReference type="ARBA" id="ARBA00004255"/>
    </source>
</evidence>
<dbReference type="InterPro" id="IPR036175">
    <property type="entry name" value="Sec23/24_helical_dom_sf"/>
</dbReference>
<evidence type="ECO:0000256" key="4">
    <source>
        <dbReference type="ARBA" id="ARBA00008334"/>
    </source>
</evidence>
<keyword evidence="13" id="KW-0472">Membrane</keyword>
<evidence type="ECO:0000256" key="3">
    <source>
        <dbReference type="ARBA" id="ARBA00004397"/>
    </source>
</evidence>
<keyword evidence="8" id="KW-0963">Cytoplasm</keyword>
<gene>
    <name evidence="22" type="ORF">EV356DRAFT_250917</name>
</gene>
<dbReference type="PANTHER" id="PTHR13803">
    <property type="entry name" value="SEC24-RELATED PROTEIN"/>
    <property type="match status" value="1"/>
</dbReference>
<evidence type="ECO:0000256" key="14">
    <source>
        <dbReference type="ARBA" id="ARBA00023329"/>
    </source>
</evidence>
<dbReference type="InterPro" id="IPR050550">
    <property type="entry name" value="SEC23_SEC24_subfamily"/>
</dbReference>
<dbReference type="Proteomes" id="UP000800092">
    <property type="component" value="Unassembled WGS sequence"/>
</dbReference>
<keyword evidence="14" id="KW-0968">Cytoplasmic vesicle</keyword>
<evidence type="ECO:0000259" key="19">
    <source>
        <dbReference type="Pfam" id="PF04811"/>
    </source>
</evidence>
<dbReference type="InterPro" id="IPR006896">
    <property type="entry name" value="Sec23/24_trunk_dom"/>
</dbReference>
<keyword evidence="11" id="KW-0653">Protein transport</keyword>
<keyword evidence="9" id="KW-0256">Endoplasmic reticulum</keyword>
<dbReference type="EMBL" id="ML991816">
    <property type="protein sequence ID" value="KAF2232363.1"/>
    <property type="molecule type" value="Genomic_DNA"/>
</dbReference>
<proteinExistence type="inferred from homology"/>
<keyword evidence="10" id="KW-0931">ER-Golgi transport</keyword>
<evidence type="ECO:0000256" key="2">
    <source>
        <dbReference type="ARBA" id="ARBA00004299"/>
    </source>
</evidence>
<dbReference type="GO" id="GO:0070971">
    <property type="term" value="C:endoplasmic reticulum exit site"/>
    <property type="evidence" value="ECO:0007669"/>
    <property type="project" value="TreeGrafter"/>
</dbReference>
<dbReference type="Pfam" id="PF04811">
    <property type="entry name" value="Sec23_trunk"/>
    <property type="match status" value="1"/>
</dbReference>
<evidence type="ECO:0000259" key="17">
    <source>
        <dbReference type="Pfam" id="PF00626"/>
    </source>
</evidence>
<feature type="domain" description="Sec23/Sec24 beta-sandwich" evidence="21">
    <location>
        <begin position="596"/>
        <end position="678"/>
    </location>
</feature>
<dbReference type="Pfam" id="PF08033">
    <property type="entry name" value="Sec23_BS"/>
    <property type="match status" value="1"/>
</dbReference>
<keyword evidence="7" id="KW-0813">Transport</keyword>
<dbReference type="SUPFAM" id="SSF81811">
    <property type="entry name" value="Helical domain of Sec23/24"/>
    <property type="match status" value="1"/>
</dbReference>
<organism evidence="22 23">
    <name type="scientific">Viridothelium virens</name>
    <name type="common">Speckled blister lichen</name>
    <name type="synonym">Trypethelium virens</name>
    <dbReference type="NCBI Taxonomy" id="1048519"/>
    <lineage>
        <taxon>Eukaryota</taxon>
        <taxon>Fungi</taxon>
        <taxon>Dikarya</taxon>
        <taxon>Ascomycota</taxon>
        <taxon>Pezizomycotina</taxon>
        <taxon>Dothideomycetes</taxon>
        <taxon>Dothideomycetes incertae sedis</taxon>
        <taxon>Trypetheliales</taxon>
        <taxon>Trypetheliaceae</taxon>
        <taxon>Viridothelium</taxon>
    </lineage>
</organism>
<reference evidence="22" key="1">
    <citation type="journal article" date="2020" name="Stud. Mycol.">
        <title>101 Dothideomycetes genomes: a test case for predicting lifestyles and emergence of pathogens.</title>
        <authorList>
            <person name="Haridas S."/>
            <person name="Albert R."/>
            <person name="Binder M."/>
            <person name="Bloem J."/>
            <person name="Labutti K."/>
            <person name="Salamov A."/>
            <person name="Andreopoulos B."/>
            <person name="Baker S."/>
            <person name="Barry K."/>
            <person name="Bills G."/>
            <person name="Bluhm B."/>
            <person name="Cannon C."/>
            <person name="Castanera R."/>
            <person name="Culley D."/>
            <person name="Daum C."/>
            <person name="Ezra D."/>
            <person name="Gonzalez J."/>
            <person name="Henrissat B."/>
            <person name="Kuo A."/>
            <person name="Liang C."/>
            <person name="Lipzen A."/>
            <person name="Lutzoni F."/>
            <person name="Magnuson J."/>
            <person name="Mondo S."/>
            <person name="Nolan M."/>
            <person name="Ohm R."/>
            <person name="Pangilinan J."/>
            <person name="Park H.-J."/>
            <person name="Ramirez L."/>
            <person name="Alfaro M."/>
            <person name="Sun H."/>
            <person name="Tritt A."/>
            <person name="Yoshinaga Y."/>
            <person name="Zwiers L.-H."/>
            <person name="Turgeon B."/>
            <person name="Goodwin S."/>
            <person name="Spatafora J."/>
            <person name="Crous P."/>
            <person name="Grigoriev I."/>
        </authorList>
    </citation>
    <scope>NUCLEOTIDE SEQUENCE</scope>
    <source>
        <strain evidence="22">Tuck. ex Michener</strain>
    </source>
</reference>
<feature type="compositionally biased region" description="Low complexity" evidence="16">
    <location>
        <begin position="83"/>
        <end position="143"/>
    </location>
</feature>
<name>A0A6A6H4B1_VIRVR</name>
<dbReference type="InterPro" id="IPR006900">
    <property type="entry name" value="Sec23/24_helical_dom"/>
</dbReference>
<evidence type="ECO:0000256" key="16">
    <source>
        <dbReference type="SAM" id="MobiDB-lite"/>
    </source>
</evidence>
<evidence type="ECO:0000256" key="15">
    <source>
        <dbReference type="ARBA" id="ARBA00025471"/>
    </source>
</evidence>
<dbReference type="AlphaFoldDB" id="A0A6A6H4B1"/>
<evidence type="ECO:0000256" key="13">
    <source>
        <dbReference type="ARBA" id="ARBA00023136"/>
    </source>
</evidence>
<evidence type="ECO:0000259" key="20">
    <source>
        <dbReference type="Pfam" id="PF04815"/>
    </source>
</evidence>
<evidence type="ECO:0000256" key="11">
    <source>
        <dbReference type="ARBA" id="ARBA00022927"/>
    </source>
</evidence>
<evidence type="ECO:0000313" key="23">
    <source>
        <dbReference type="Proteomes" id="UP000800092"/>
    </source>
</evidence>
<evidence type="ECO:0000259" key="21">
    <source>
        <dbReference type="Pfam" id="PF08033"/>
    </source>
</evidence>
<dbReference type="SUPFAM" id="SSF82919">
    <property type="entry name" value="Zn-finger domain of Sec23/24"/>
    <property type="match status" value="1"/>
</dbReference>
<comment type="subcellular location">
    <subcellularLocation>
        <location evidence="2">Cytoplasmic vesicle</location>
        <location evidence="2">COPII-coated vesicle membrane</location>
        <topology evidence="2">Peripheral membrane protein</topology>
        <orientation evidence="2">Cytoplasmic side</orientation>
    </subcellularLocation>
    <subcellularLocation>
        <location evidence="3">Endoplasmic reticulum membrane</location>
        <topology evidence="3">Peripheral membrane protein</topology>
        <orientation evidence="3">Cytoplasmic side</orientation>
    </subcellularLocation>
    <subcellularLocation>
        <location evidence="1">Golgi apparatus membrane</location>
        <topology evidence="1">Peripheral membrane protein</topology>
        <orientation evidence="1">Cytoplasmic side</orientation>
    </subcellularLocation>
</comment>
<dbReference type="Gene3D" id="2.30.30.380">
    <property type="entry name" value="Zn-finger domain of Sec23/24"/>
    <property type="match status" value="1"/>
</dbReference>
<dbReference type="InterPro" id="IPR036465">
    <property type="entry name" value="vWFA_dom_sf"/>
</dbReference>
<dbReference type="SUPFAM" id="SSF53300">
    <property type="entry name" value="vWA-like"/>
    <property type="match status" value="1"/>
</dbReference>
<dbReference type="InterPro" id="IPR007123">
    <property type="entry name" value="Gelsolin-like_dom"/>
</dbReference>
<evidence type="ECO:0000256" key="5">
    <source>
        <dbReference type="ARBA" id="ARBA00013453"/>
    </source>
</evidence>
<evidence type="ECO:0000256" key="10">
    <source>
        <dbReference type="ARBA" id="ARBA00022892"/>
    </source>
</evidence>
<dbReference type="GO" id="GO:0030127">
    <property type="term" value="C:COPII vesicle coat"/>
    <property type="evidence" value="ECO:0007669"/>
    <property type="project" value="InterPro"/>
</dbReference>
<feature type="compositionally biased region" description="Low complexity" evidence="16">
    <location>
        <begin position="1"/>
        <end position="19"/>
    </location>
</feature>
<dbReference type="Pfam" id="PF04815">
    <property type="entry name" value="Sec23_helical"/>
    <property type="match status" value="1"/>
</dbReference>
<feature type="domain" description="Sec23/Sec24 trunk" evidence="19">
    <location>
        <begin position="348"/>
        <end position="589"/>
    </location>
</feature>
<dbReference type="GO" id="GO:0000149">
    <property type="term" value="F:SNARE binding"/>
    <property type="evidence" value="ECO:0007669"/>
    <property type="project" value="TreeGrafter"/>
</dbReference>
<dbReference type="InterPro" id="IPR029006">
    <property type="entry name" value="ADF-H/Gelsolin-like_dom_sf"/>
</dbReference>
<dbReference type="OrthoDB" id="49016at2759"/>
<dbReference type="PANTHER" id="PTHR13803:SF39">
    <property type="entry name" value="SECRETORY 24AB, ISOFORM A"/>
    <property type="match status" value="1"/>
</dbReference>
<comment type="similarity">
    <text evidence="4">Belongs to the SEC23/SEC24 family. SEC24 subfamily.</text>
</comment>
<dbReference type="InterPro" id="IPR041742">
    <property type="entry name" value="Sec24-like_trunk_dom"/>
</dbReference>
<dbReference type="Gene3D" id="2.60.40.1670">
    <property type="entry name" value="beta-sandwich domain of Sec23/24"/>
    <property type="match status" value="1"/>
</dbReference>
<evidence type="ECO:0000259" key="18">
    <source>
        <dbReference type="Pfam" id="PF04810"/>
    </source>
</evidence>
<dbReference type="GO" id="GO:0000139">
    <property type="term" value="C:Golgi membrane"/>
    <property type="evidence" value="ECO:0007669"/>
    <property type="project" value="UniProtKB-SubCell"/>
</dbReference>
<dbReference type="Pfam" id="PF04810">
    <property type="entry name" value="zf-Sec23_Sec24"/>
    <property type="match status" value="1"/>
</dbReference>
<dbReference type="Gene3D" id="3.40.50.410">
    <property type="entry name" value="von Willebrand factor, type A domain"/>
    <property type="match status" value="1"/>
</dbReference>
<dbReference type="InterPro" id="IPR036180">
    <property type="entry name" value="Gelsolin-like_dom_sf"/>
</dbReference>
<keyword evidence="12" id="KW-0333">Golgi apparatus</keyword>
<accession>A0A6A6H4B1</accession>
<evidence type="ECO:0000256" key="6">
    <source>
        <dbReference type="ARBA" id="ARBA00021213"/>
    </source>
</evidence>
<dbReference type="GO" id="GO:0090110">
    <property type="term" value="P:COPII-coated vesicle cargo loading"/>
    <property type="evidence" value="ECO:0007669"/>
    <property type="project" value="TreeGrafter"/>
</dbReference>
<dbReference type="SUPFAM" id="SSF82754">
    <property type="entry name" value="C-terminal, gelsolin-like domain of Sec23/24"/>
    <property type="match status" value="1"/>
</dbReference>
<sequence length="954" mass="104351">MATSQGGYPPQGYPQQDQYESIEGGQYGQQEQPTYNEEAIPPPSQSIQPTGAKKKRAYAGQAYELGAGANVGQPGQQQGGQTGAQPSPYGAAGYGQQQQPQMGYQQPSYPDQGATPAPGSAQGYGQPQYGAGGYQPPDQGYPAHGASPMLQGGVGGVTQQLGQMGLGAGQQQPPPGGAPLRLNQLYPTDLQNQPFNVTELDLPPPPIILPPNSSATPSPNANCPPKYVRSTLNAVPTTNSLLKKSRLPFALVIQPYAALHDSEDPVPVASDQVIARCRRCRTYINPFVSFLDHGHRWRCNMCNLTNDVPQSFDWDVAQQKSVDRWQRPELNYSVMEFVAPQEYMVRPPQPLVYYFLFDVSYASIQNGLLATAARCILESLDRIPNADRRTRVGFMCVDSSLHYFSIPPDDVENGETKMLLVSDLDEPFLPTPEDLLVNLSSARQNIERFLSKLQEMFQNSQNASSALGPALRAGHKLISPVGGKMCVLTSTLPNPGHGALTPRENKQVLGTSKEGGLLQTQNSFYKSFAVECSKNQVSVDMFLFSSQYQDVASLSNLPRYTGGQTYFYPAWNAGRAEDAVKFATEFSDYLSAEIALEAVLRVRATTGLRMSAFYGNFFNRSSDLCAFPAFPRDQAYVVEVAIDESLTKQFICLQAGVLHTTCNGERRIRVMTLSLPTTQTLADVYASADQQAIAMYYSHKAVERALGGSLDGARDMLQQKVIELLQTYKKELAGGNMGGGGLQFPSNLRGIPILFLGLIKNLGLRKSAQIPSDLRSAALCLLSTLPLPLLMQYIYPRLYSLHDMPDSAGVPDPQTGEMVMPPAVNLSSERLVPYGLYLIDDGQTQFVWLGRDAVPALVHDVFGVDDKTQVKQGKGSIPDLENEFNERIRAVVEKSRDHRAKGTGSIVVPPLYVIREDGEPSLKLWAQTLLVEDRADQGVGLMQWMGVLREKVVQ</sequence>
<dbReference type="Gene3D" id="1.20.120.730">
    <property type="entry name" value="Sec23/Sec24 helical domain"/>
    <property type="match status" value="1"/>
</dbReference>
<dbReference type="InterPro" id="IPR012990">
    <property type="entry name" value="Beta-sandwich_Sec23_24"/>
</dbReference>
<evidence type="ECO:0000256" key="9">
    <source>
        <dbReference type="ARBA" id="ARBA00022824"/>
    </source>
</evidence>
<evidence type="ECO:0000256" key="8">
    <source>
        <dbReference type="ARBA" id="ARBA00022490"/>
    </source>
</evidence>